<dbReference type="InterPro" id="IPR013517">
    <property type="entry name" value="FG-GAP"/>
</dbReference>
<proteinExistence type="predicted"/>
<dbReference type="InterPro" id="IPR036278">
    <property type="entry name" value="Sialidase_sf"/>
</dbReference>
<dbReference type="PANTHER" id="PTHR43752">
    <property type="entry name" value="BNR/ASP-BOX REPEAT FAMILY PROTEIN"/>
    <property type="match status" value="1"/>
</dbReference>
<sequence precursor="true">MPSKILIGLILINLSALPLSADDWKLQPLQYNSPDLTVDLGVGLWAWPMPMDYDNDGDVDLLVACPDKPSNGVYFFENPSQDPSLKQPVFKPGVRLGKTTHNFQVSYVDGQPRILKPGYEFPRDGSGVFNFDKPKKIYPKTNVHQNATRGNMWRYVDFDGDGDQDLIVGAGDWTDYGWDHAYDNHGNWRNGPLHGYVYLITNTNNDASPKYSAQPKRLQAAGGDIDVYGWPSPNFADFDGDGDLDLLCGEFMDGFTYFANTGTRKEPVYAAGRKLTTADGDPLVMHLQMITPTAFDWDGDGDQDLIVGDEDGRVALVEHTGKQNDFGPVFAAPVYFQQQADTLKFGALATPTTCDWDGDGDEDIVCGNTAGSIGWFQNLGDHEGGLPKWDAPKLLEAPSGKPFRVLAGPDGSIQGPCEAKWGYTTLSTADWDNDGDQDILYNSIWSRVELLHNVDGHVVEATLSGSEPDAAAAESPPKWCWWQTKSGESITQWRTTPVAVDFDTDGELDLVMLDQEGFLTLRRKGMAAERIFVDEHGDAIQLNRRSCGGSGRMKIEVVDWDGDGRLDVLVNSENATWYRNCHDIDGKHLLKRVGNLARRNVAGHTSSPAVCDFDRDGKPDLLVGSENGRLYHIKHDDCIAYADDQIEPQIPGEASQTKFPGWVSDDFVFTKAKFPQCHASSICETSRGLVATWFGGTKEKAKDVGIWVSYHDGTKWSNPKEWANGVQHDGLRHPCWNPVLYQPPGDAPTILFFKVGPSPSEWWGEMMVSYDRGRTFRDRQRLPETIDGPVRCKPILLADGKTLLCGSSTEYDGWRVHFEHVGLQNGIVDGKWKRTKAINDGKTFNAIQPTILTHDDGRLQALCRTKEGVIASTSSIDEGKTWSELTTTNLPNPNSGIDVATLSDGRHLMIYNHLGSGKSGWGRRGMLNLAISTDGIDWQKVAVLEQEEKSEFSYPAIVQSADGLVHLSYTWKRQRIKHVIVDPAKIEAGDTLSLESW</sequence>
<organism evidence="4 5">
    <name type="scientific">Stieleria marina</name>
    <dbReference type="NCBI Taxonomy" id="1930275"/>
    <lineage>
        <taxon>Bacteria</taxon>
        <taxon>Pseudomonadati</taxon>
        <taxon>Planctomycetota</taxon>
        <taxon>Planctomycetia</taxon>
        <taxon>Pirellulales</taxon>
        <taxon>Pirellulaceae</taxon>
        <taxon>Stieleria</taxon>
    </lineage>
</organism>
<evidence type="ECO:0000256" key="2">
    <source>
        <dbReference type="SAM" id="SignalP"/>
    </source>
</evidence>
<dbReference type="Proteomes" id="UP000319817">
    <property type="component" value="Chromosome"/>
</dbReference>
<dbReference type="AlphaFoldDB" id="A0A517NVF2"/>
<keyword evidence="5" id="KW-1185">Reference proteome</keyword>
<dbReference type="Gene3D" id="2.120.10.10">
    <property type="match status" value="1"/>
</dbReference>
<reference evidence="4 5" key="1">
    <citation type="submission" date="2019-02" db="EMBL/GenBank/DDBJ databases">
        <title>Deep-cultivation of Planctomycetes and their phenomic and genomic characterization uncovers novel biology.</title>
        <authorList>
            <person name="Wiegand S."/>
            <person name="Jogler M."/>
            <person name="Boedeker C."/>
            <person name="Pinto D."/>
            <person name="Vollmers J."/>
            <person name="Rivas-Marin E."/>
            <person name="Kohn T."/>
            <person name="Peeters S.H."/>
            <person name="Heuer A."/>
            <person name="Rast P."/>
            <person name="Oberbeckmann S."/>
            <person name="Bunk B."/>
            <person name="Jeske O."/>
            <person name="Meyerdierks A."/>
            <person name="Storesund J.E."/>
            <person name="Kallscheuer N."/>
            <person name="Luecker S."/>
            <person name="Lage O.M."/>
            <person name="Pohl T."/>
            <person name="Merkel B.J."/>
            <person name="Hornburger P."/>
            <person name="Mueller R.-W."/>
            <person name="Bruemmer F."/>
            <person name="Labrenz M."/>
            <person name="Spormann A.M."/>
            <person name="Op den Camp H."/>
            <person name="Overmann J."/>
            <person name="Amann R."/>
            <person name="Jetten M.S.M."/>
            <person name="Mascher T."/>
            <person name="Medema M.H."/>
            <person name="Devos D.P."/>
            <person name="Kaster A.-K."/>
            <person name="Ovreas L."/>
            <person name="Rohde M."/>
            <person name="Galperin M.Y."/>
            <person name="Jogler C."/>
        </authorList>
    </citation>
    <scope>NUCLEOTIDE SEQUENCE [LARGE SCALE GENOMIC DNA]</scope>
    <source>
        <strain evidence="4 5">K23_9</strain>
    </source>
</reference>
<keyword evidence="1 2" id="KW-0732">Signal</keyword>
<dbReference type="EMBL" id="CP036526">
    <property type="protein sequence ID" value="QDT11101.1"/>
    <property type="molecule type" value="Genomic_DNA"/>
</dbReference>
<feature type="chain" id="PRO_5021880173" evidence="2">
    <location>
        <begin position="22"/>
        <end position="997"/>
    </location>
</feature>
<dbReference type="OrthoDB" id="41724at2"/>
<feature type="domain" description="Sialidase" evidence="3">
    <location>
        <begin position="689"/>
        <end position="967"/>
    </location>
</feature>
<accession>A0A517NVF2</accession>
<evidence type="ECO:0000313" key="5">
    <source>
        <dbReference type="Proteomes" id="UP000319817"/>
    </source>
</evidence>
<dbReference type="Gene3D" id="2.130.10.130">
    <property type="entry name" value="Integrin alpha, N-terminal"/>
    <property type="match status" value="2"/>
</dbReference>
<dbReference type="SUPFAM" id="SSF69318">
    <property type="entry name" value="Integrin alpha N-terminal domain"/>
    <property type="match status" value="2"/>
</dbReference>
<dbReference type="RefSeq" id="WP_145418886.1">
    <property type="nucleotide sequence ID" value="NZ_CP036526.1"/>
</dbReference>
<dbReference type="Pfam" id="PF13517">
    <property type="entry name" value="FG-GAP_3"/>
    <property type="match status" value="1"/>
</dbReference>
<dbReference type="InterPro" id="IPR028994">
    <property type="entry name" value="Integrin_alpha_N"/>
</dbReference>
<dbReference type="InterPro" id="IPR011040">
    <property type="entry name" value="Sialidase"/>
</dbReference>
<protein>
    <submittedName>
        <fullName evidence="4">FG-GAP repeat protein</fullName>
    </submittedName>
</protein>
<evidence type="ECO:0000256" key="1">
    <source>
        <dbReference type="ARBA" id="ARBA00022729"/>
    </source>
</evidence>
<name>A0A517NVF2_9BACT</name>
<evidence type="ECO:0000313" key="4">
    <source>
        <dbReference type="EMBL" id="QDT11101.1"/>
    </source>
</evidence>
<dbReference type="SUPFAM" id="SSF50939">
    <property type="entry name" value="Sialidases"/>
    <property type="match status" value="1"/>
</dbReference>
<gene>
    <name evidence="4" type="ORF">K239x_30950</name>
</gene>
<dbReference type="PANTHER" id="PTHR43752:SF2">
    <property type="entry name" value="BNR_ASP-BOX REPEAT FAMILY PROTEIN"/>
    <property type="match status" value="1"/>
</dbReference>
<evidence type="ECO:0000259" key="3">
    <source>
        <dbReference type="Pfam" id="PF13088"/>
    </source>
</evidence>
<feature type="signal peptide" evidence="2">
    <location>
        <begin position="1"/>
        <end position="21"/>
    </location>
</feature>
<dbReference type="CDD" id="cd15482">
    <property type="entry name" value="Sialidase_non-viral"/>
    <property type="match status" value="1"/>
</dbReference>
<dbReference type="Pfam" id="PF13088">
    <property type="entry name" value="BNR_2"/>
    <property type="match status" value="1"/>
</dbReference>